<dbReference type="HOGENOM" id="CLU_854562_0_0_0"/>
<gene>
    <name evidence="2" type="ORF">OP10G_2425</name>
</gene>
<feature type="signal peptide" evidence="1">
    <location>
        <begin position="1"/>
        <end position="21"/>
    </location>
</feature>
<dbReference type="KEGG" id="fgi:OP10G_2425"/>
<evidence type="ECO:0000313" key="3">
    <source>
        <dbReference type="Proteomes" id="UP000027982"/>
    </source>
</evidence>
<keyword evidence="3" id="KW-1185">Reference proteome</keyword>
<dbReference type="EMBL" id="CP007139">
    <property type="protein sequence ID" value="AIE85793.1"/>
    <property type="molecule type" value="Genomic_DNA"/>
</dbReference>
<organism evidence="2 3">
    <name type="scientific">Fimbriimonas ginsengisoli Gsoil 348</name>
    <dbReference type="NCBI Taxonomy" id="661478"/>
    <lineage>
        <taxon>Bacteria</taxon>
        <taxon>Bacillati</taxon>
        <taxon>Armatimonadota</taxon>
        <taxon>Fimbriimonadia</taxon>
        <taxon>Fimbriimonadales</taxon>
        <taxon>Fimbriimonadaceae</taxon>
        <taxon>Fimbriimonas</taxon>
    </lineage>
</organism>
<accession>A0A068NQE8</accession>
<feature type="chain" id="PRO_5001654176" evidence="1">
    <location>
        <begin position="22"/>
        <end position="325"/>
    </location>
</feature>
<reference evidence="2 3" key="1">
    <citation type="journal article" date="2014" name="PLoS ONE">
        <title>The first complete genome sequence of the class fimbriimonadia in the phylum armatimonadetes.</title>
        <authorList>
            <person name="Hu Z.Y."/>
            <person name="Wang Y.Z."/>
            <person name="Im W.T."/>
            <person name="Wang S.Y."/>
            <person name="Zhao G.P."/>
            <person name="Zheng H.J."/>
            <person name="Quan Z.X."/>
        </authorList>
    </citation>
    <scope>NUCLEOTIDE SEQUENCE [LARGE SCALE GENOMIC DNA]</scope>
    <source>
        <strain evidence="2">Gsoil 348</strain>
    </source>
</reference>
<dbReference type="Proteomes" id="UP000027982">
    <property type="component" value="Chromosome"/>
</dbReference>
<proteinExistence type="predicted"/>
<dbReference type="AlphaFoldDB" id="A0A068NQE8"/>
<dbReference type="RefSeq" id="WP_025225647.1">
    <property type="nucleotide sequence ID" value="NZ_CP007139.1"/>
</dbReference>
<sequence length="325" mass="34569">MNFRIALTSLAAFATFATALADPGILTLVSDSGDLTGVSVIHRIDSETGAYQGSIGGLYLNHAGAIACSTEYYNVKTVNKRVYVADDTGIKNFNVATGMYNGMIPYNGQGKAIAMCFGTCRVTAGNDYLSDPDLLVVFQTDALHYKLRRYDALTGALLTESAPVTALLTGPVSISCSLGDIDVMYGAGATSCDDIFSGNTVHLTKPVLTSHTAIYAMDTGDYRSSMGPFLRVLGNGELRSGIGHLNGGIHLGWLAPGKYVGTISGSEFHRTEVITNVNSMLVTLTGFYAAGSYISQSTYPLYAAFKHGTLRGIAHYGDPKLYNVW</sequence>
<protein>
    <submittedName>
        <fullName evidence="2">Uncharacterized protein</fullName>
    </submittedName>
</protein>
<keyword evidence="1" id="KW-0732">Signal</keyword>
<name>A0A068NQE8_FIMGI</name>
<evidence type="ECO:0000313" key="2">
    <source>
        <dbReference type="EMBL" id="AIE85793.1"/>
    </source>
</evidence>
<evidence type="ECO:0000256" key="1">
    <source>
        <dbReference type="SAM" id="SignalP"/>
    </source>
</evidence>